<dbReference type="PROSITE" id="PS50011">
    <property type="entry name" value="PROTEIN_KINASE_DOM"/>
    <property type="match status" value="1"/>
</dbReference>
<dbReference type="Gene3D" id="3.30.60.90">
    <property type="match status" value="1"/>
</dbReference>
<dbReference type="SUPFAM" id="SSF57850">
    <property type="entry name" value="RING/U-box"/>
    <property type="match status" value="1"/>
</dbReference>
<dbReference type="PANTHER" id="PTHR23257:SF706">
    <property type="entry name" value="PROTO-ONCOGENE SERINE_THREONINE-PROTEIN KINASE MOS"/>
    <property type="match status" value="1"/>
</dbReference>
<reference evidence="10" key="1">
    <citation type="submission" date="2021-02" db="EMBL/GenBank/DDBJ databases">
        <authorList>
            <person name="Nowell W R."/>
        </authorList>
    </citation>
    <scope>NUCLEOTIDE SEQUENCE</scope>
</reference>
<evidence type="ECO:0000313" key="9">
    <source>
        <dbReference type="EMBL" id="CAF1079351.1"/>
    </source>
</evidence>
<dbReference type="EMBL" id="CAJNOQ010013744">
    <property type="protein sequence ID" value="CAF1327917.1"/>
    <property type="molecule type" value="Genomic_DNA"/>
</dbReference>
<dbReference type="PROSITE" id="PS01357">
    <property type="entry name" value="ZF_ZZ_1"/>
    <property type="match status" value="1"/>
</dbReference>
<dbReference type="PROSITE" id="PS00107">
    <property type="entry name" value="PROTEIN_KINASE_ATP"/>
    <property type="match status" value="1"/>
</dbReference>
<evidence type="ECO:0000256" key="2">
    <source>
        <dbReference type="ARBA" id="ARBA00022771"/>
    </source>
</evidence>
<dbReference type="GO" id="GO:0008270">
    <property type="term" value="F:zinc ion binding"/>
    <property type="evidence" value="ECO:0007669"/>
    <property type="project" value="UniProtKB-KW"/>
</dbReference>
<dbReference type="EMBL" id="CAJOBA010009051">
    <property type="protein sequence ID" value="CAF3842647.1"/>
    <property type="molecule type" value="Genomic_DNA"/>
</dbReference>
<keyword evidence="5" id="KW-0067">ATP-binding</keyword>
<feature type="domain" description="Protein kinase" evidence="7">
    <location>
        <begin position="72"/>
        <end position="313"/>
    </location>
</feature>
<dbReference type="GO" id="GO:0004713">
    <property type="term" value="F:protein tyrosine kinase activity"/>
    <property type="evidence" value="ECO:0007669"/>
    <property type="project" value="InterPro"/>
</dbReference>
<dbReference type="SMART" id="SM00219">
    <property type="entry name" value="TyrKc"/>
    <property type="match status" value="1"/>
</dbReference>
<keyword evidence="1" id="KW-0479">Metal-binding</keyword>
<dbReference type="InterPro" id="IPR020635">
    <property type="entry name" value="Tyr_kinase_cat_dom"/>
</dbReference>
<keyword evidence="13" id="KW-1185">Reference proteome</keyword>
<dbReference type="SUPFAM" id="SSF56112">
    <property type="entry name" value="Protein kinase-like (PK-like)"/>
    <property type="match status" value="1"/>
</dbReference>
<feature type="region of interest" description="Disordered" evidence="6">
    <location>
        <begin position="412"/>
        <end position="434"/>
    </location>
</feature>
<organism evidence="10 13">
    <name type="scientific">Didymodactylos carnosus</name>
    <dbReference type="NCBI Taxonomy" id="1234261"/>
    <lineage>
        <taxon>Eukaryota</taxon>
        <taxon>Metazoa</taxon>
        <taxon>Spiralia</taxon>
        <taxon>Gnathifera</taxon>
        <taxon>Rotifera</taxon>
        <taxon>Eurotatoria</taxon>
        <taxon>Bdelloidea</taxon>
        <taxon>Philodinida</taxon>
        <taxon>Philodinidae</taxon>
        <taxon>Didymodactylos</taxon>
    </lineage>
</organism>
<accession>A0A815FNB4</accession>
<name>A0A815FNB4_9BILA</name>
<evidence type="ECO:0000256" key="5">
    <source>
        <dbReference type="PROSITE-ProRule" id="PRU10141"/>
    </source>
</evidence>
<evidence type="ECO:0000259" key="8">
    <source>
        <dbReference type="PROSITE" id="PS50135"/>
    </source>
</evidence>
<evidence type="ECO:0000256" key="1">
    <source>
        <dbReference type="ARBA" id="ARBA00022723"/>
    </source>
</evidence>
<dbReference type="Pfam" id="PF00069">
    <property type="entry name" value="Pkinase"/>
    <property type="match status" value="1"/>
</dbReference>
<dbReference type="PROSITE" id="PS50135">
    <property type="entry name" value="ZF_ZZ_2"/>
    <property type="match status" value="1"/>
</dbReference>
<evidence type="ECO:0000256" key="4">
    <source>
        <dbReference type="PROSITE-ProRule" id="PRU00228"/>
    </source>
</evidence>
<dbReference type="Pfam" id="PF00569">
    <property type="entry name" value="ZZ"/>
    <property type="match status" value="1"/>
</dbReference>
<feature type="domain" description="ZZ-type" evidence="8">
    <location>
        <begin position="9"/>
        <end position="64"/>
    </location>
</feature>
<evidence type="ECO:0000313" key="10">
    <source>
        <dbReference type="EMBL" id="CAF1327917.1"/>
    </source>
</evidence>
<protein>
    <submittedName>
        <fullName evidence="10">Uncharacterized protein</fullName>
    </submittedName>
</protein>
<dbReference type="OrthoDB" id="4062651at2759"/>
<keyword evidence="3" id="KW-0862">Zinc</keyword>
<keyword evidence="5" id="KW-0547">Nucleotide-binding</keyword>
<feature type="binding site" evidence="5">
    <location>
        <position position="101"/>
    </location>
    <ligand>
        <name>ATP</name>
        <dbReference type="ChEBI" id="CHEBI:30616"/>
    </ligand>
</feature>
<dbReference type="AlphaFoldDB" id="A0A815FNB4"/>
<comment type="caution">
    <text evidence="10">The sequence shown here is derived from an EMBL/GenBank/DDBJ whole genome shotgun (WGS) entry which is preliminary data.</text>
</comment>
<evidence type="ECO:0000313" key="13">
    <source>
        <dbReference type="Proteomes" id="UP000663829"/>
    </source>
</evidence>
<dbReference type="GO" id="GO:0005524">
    <property type="term" value="F:ATP binding"/>
    <property type="evidence" value="ECO:0007669"/>
    <property type="project" value="UniProtKB-UniRule"/>
</dbReference>
<keyword evidence="2 4" id="KW-0863">Zinc-finger</keyword>
<dbReference type="CDD" id="cd02340">
    <property type="entry name" value="ZZ_NBR1_like"/>
    <property type="match status" value="1"/>
</dbReference>
<dbReference type="SMART" id="SM00291">
    <property type="entry name" value="ZnF_ZZ"/>
    <property type="match status" value="1"/>
</dbReference>
<dbReference type="InterPro" id="IPR043145">
    <property type="entry name" value="Znf_ZZ_sf"/>
</dbReference>
<dbReference type="InterPro" id="IPR017441">
    <property type="entry name" value="Protein_kinase_ATP_BS"/>
</dbReference>
<feature type="compositionally biased region" description="Acidic residues" evidence="6">
    <location>
        <begin position="418"/>
        <end position="434"/>
    </location>
</feature>
<proteinExistence type="predicted"/>
<sequence length="434" mass="49610">MKQYFAGKQHNARCDGCRKPLVGARFKCDTCCDYDLCANCLDMRVATGKHENTHPMILTSPQILNKINMNDFRLGDALGKGAFGQVHKAIWLPKNREVACKITTINGENRQLEESFRQELAAYTELEGAYIIKLFGYGERQQNLVRELCLIMELMGRGSLKSVIEHSNQVISLRRKLNMACHIVSGMRKLHRHGWIHRDIRPDNILVSSNLWAKIGDMGISRVFNPAERQTLLGCAAFMPPEFYSGQYNQSLDVFTYGLTLNELFTETFHCFNPQQRQIRLARRSPICSGLIARCTNRTPSCRPTAVELESILNNCNRVVNNHITSNHHDYDNLSTQAKNDIMIKVCADHFGQRNMQINPPSAPPPPLRNQNALAEKFHIDMMRQFDGFCQAQAHHSRAIQPPEFEELLKFCRQKPDDDMDNAESELDEEDNEN</sequence>
<dbReference type="CDD" id="cd00180">
    <property type="entry name" value="PKc"/>
    <property type="match status" value="1"/>
</dbReference>
<evidence type="ECO:0000259" key="7">
    <source>
        <dbReference type="PROSITE" id="PS50011"/>
    </source>
</evidence>
<evidence type="ECO:0000313" key="12">
    <source>
        <dbReference type="EMBL" id="CAF4178980.1"/>
    </source>
</evidence>
<evidence type="ECO:0000313" key="11">
    <source>
        <dbReference type="EMBL" id="CAF3842647.1"/>
    </source>
</evidence>
<dbReference type="Proteomes" id="UP000682733">
    <property type="component" value="Unassembled WGS sequence"/>
</dbReference>
<dbReference type="InterPro" id="IPR000719">
    <property type="entry name" value="Prot_kinase_dom"/>
</dbReference>
<dbReference type="PANTHER" id="PTHR23257">
    <property type="entry name" value="SERINE-THREONINE PROTEIN KINASE"/>
    <property type="match status" value="1"/>
</dbReference>
<dbReference type="GO" id="GO:0005737">
    <property type="term" value="C:cytoplasm"/>
    <property type="evidence" value="ECO:0007669"/>
    <property type="project" value="TreeGrafter"/>
</dbReference>
<dbReference type="Proteomes" id="UP000663829">
    <property type="component" value="Unassembled WGS sequence"/>
</dbReference>
<dbReference type="Gene3D" id="1.10.510.10">
    <property type="entry name" value="Transferase(Phosphotransferase) domain 1"/>
    <property type="match status" value="1"/>
</dbReference>
<evidence type="ECO:0000256" key="3">
    <source>
        <dbReference type="ARBA" id="ARBA00022833"/>
    </source>
</evidence>
<dbReference type="InterPro" id="IPR050167">
    <property type="entry name" value="Ser_Thr_protein_kinase"/>
</dbReference>
<dbReference type="EMBL" id="CAJOBC010051393">
    <property type="protein sequence ID" value="CAF4178980.1"/>
    <property type="molecule type" value="Genomic_DNA"/>
</dbReference>
<dbReference type="Proteomes" id="UP000681722">
    <property type="component" value="Unassembled WGS sequence"/>
</dbReference>
<dbReference type="InterPro" id="IPR011009">
    <property type="entry name" value="Kinase-like_dom_sf"/>
</dbReference>
<dbReference type="Proteomes" id="UP000677228">
    <property type="component" value="Unassembled WGS sequence"/>
</dbReference>
<gene>
    <name evidence="10" type="ORF">GPM918_LOCUS29801</name>
    <name evidence="9" type="ORF">OVA965_LOCUS18285</name>
    <name evidence="12" type="ORF">SRO942_LOCUS30392</name>
    <name evidence="11" type="ORF">TMI583_LOCUS18297</name>
</gene>
<dbReference type="EMBL" id="CAJNOK010009035">
    <property type="protein sequence ID" value="CAF1079351.1"/>
    <property type="molecule type" value="Genomic_DNA"/>
</dbReference>
<evidence type="ECO:0000256" key="6">
    <source>
        <dbReference type="SAM" id="MobiDB-lite"/>
    </source>
</evidence>
<dbReference type="GO" id="GO:0007165">
    <property type="term" value="P:signal transduction"/>
    <property type="evidence" value="ECO:0007669"/>
    <property type="project" value="TreeGrafter"/>
</dbReference>
<dbReference type="InterPro" id="IPR000433">
    <property type="entry name" value="Znf_ZZ"/>
</dbReference>